<dbReference type="AlphaFoldDB" id="A0A0F9LUI6"/>
<gene>
    <name evidence="1" type="ORF">LCGC14_1171690</name>
</gene>
<accession>A0A0F9LUI6</accession>
<proteinExistence type="predicted"/>
<dbReference type="EMBL" id="LAZR01005794">
    <property type="protein sequence ID" value="KKM97078.1"/>
    <property type="molecule type" value="Genomic_DNA"/>
</dbReference>
<comment type="caution">
    <text evidence="1">The sequence shown here is derived from an EMBL/GenBank/DDBJ whole genome shotgun (WGS) entry which is preliminary data.</text>
</comment>
<evidence type="ECO:0000313" key="1">
    <source>
        <dbReference type="EMBL" id="KKM97078.1"/>
    </source>
</evidence>
<reference evidence="1" key="1">
    <citation type="journal article" date="2015" name="Nature">
        <title>Complex archaea that bridge the gap between prokaryotes and eukaryotes.</title>
        <authorList>
            <person name="Spang A."/>
            <person name="Saw J.H."/>
            <person name="Jorgensen S.L."/>
            <person name="Zaremba-Niedzwiedzka K."/>
            <person name="Martijn J."/>
            <person name="Lind A.E."/>
            <person name="van Eijk R."/>
            <person name="Schleper C."/>
            <person name="Guy L."/>
            <person name="Ettema T.J."/>
        </authorList>
    </citation>
    <scope>NUCLEOTIDE SEQUENCE</scope>
</reference>
<sequence>MDYAENGFRIGDNVAIMIGDTPKFYKIIHRDSIFYVDDHSALAAASTESFSEITNLDPPINQLYQFNRIALVRGNVKVYVKQPAATNRFGTNKSPEGGYLTDEYDEMKLNLFCIEDYPPNVQIVNDTLSSITPRLRWHGYRYQIEKIDVPSGVKSLPAGEVSTPVRIGGISN</sequence>
<organism evidence="1">
    <name type="scientific">marine sediment metagenome</name>
    <dbReference type="NCBI Taxonomy" id="412755"/>
    <lineage>
        <taxon>unclassified sequences</taxon>
        <taxon>metagenomes</taxon>
        <taxon>ecological metagenomes</taxon>
    </lineage>
</organism>
<protein>
    <submittedName>
        <fullName evidence="1">Uncharacterized protein</fullName>
    </submittedName>
</protein>
<name>A0A0F9LUI6_9ZZZZ</name>